<dbReference type="GO" id="GO:0046872">
    <property type="term" value="F:metal ion binding"/>
    <property type="evidence" value="ECO:0007669"/>
    <property type="project" value="UniProtKB-KW"/>
</dbReference>
<keyword evidence="1" id="KW-0645">Protease</keyword>
<keyword evidence="2" id="KW-0479">Metal-binding</keyword>
<dbReference type="GO" id="GO:0008233">
    <property type="term" value="F:peptidase activity"/>
    <property type="evidence" value="ECO:0007669"/>
    <property type="project" value="UniProtKB-KW"/>
</dbReference>
<accession>D1C5L1</accession>
<dbReference type="OrthoDB" id="9761532at2"/>
<dbReference type="InterPro" id="IPR002933">
    <property type="entry name" value="Peptidase_M20"/>
</dbReference>
<dbReference type="PANTHER" id="PTHR43270">
    <property type="entry name" value="BETA-ALA-HIS DIPEPTIDASE"/>
    <property type="match status" value="1"/>
</dbReference>
<evidence type="ECO:0000256" key="3">
    <source>
        <dbReference type="ARBA" id="ARBA00022801"/>
    </source>
</evidence>
<evidence type="ECO:0000313" key="5">
    <source>
        <dbReference type="EMBL" id="ACZ37527.1"/>
    </source>
</evidence>
<evidence type="ECO:0000259" key="4">
    <source>
        <dbReference type="Pfam" id="PF07687"/>
    </source>
</evidence>
<dbReference type="KEGG" id="sti:Sthe_0088"/>
<dbReference type="Gene3D" id="3.40.630.10">
    <property type="entry name" value="Zn peptidases"/>
    <property type="match status" value="1"/>
</dbReference>
<evidence type="ECO:0000256" key="1">
    <source>
        <dbReference type="ARBA" id="ARBA00022670"/>
    </source>
</evidence>
<keyword evidence="3" id="KW-0378">Hydrolase</keyword>
<proteinExistence type="predicted"/>
<reference evidence="6" key="1">
    <citation type="submission" date="2009-11" db="EMBL/GenBank/DDBJ databases">
        <title>The complete chromosome 1 of Sphaerobacter thermophilus DSM 20745.</title>
        <authorList>
            <person name="Lucas S."/>
            <person name="Copeland A."/>
            <person name="Lapidus A."/>
            <person name="Glavina del Rio T."/>
            <person name="Dalin E."/>
            <person name="Tice H."/>
            <person name="Bruce D."/>
            <person name="Goodwin L."/>
            <person name="Pitluck S."/>
            <person name="Kyrpides N."/>
            <person name="Mavromatis K."/>
            <person name="Ivanova N."/>
            <person name="Mikhailova N."/>
            <person name="LaButti K.M."/>
            <person name="Clum A."/>
            <person name="Sun H.I."/>
            <person name="Brettin T."/>
            <person name="Detter J.C."/>
            <person name="Han C."/>
            <person name="Larimer F."/>
            <person name="Land M."/>
            <person name="Hauser L."/>
            <person name="Markowitz V."/>
            <person name="Cheng J.F."/>
            <person name="Hugenholtz P."/>
            <person name="Woyke T."/>
            <person name="Wu D."/>
            <person name="Steenblock K."/>
            <person name="Schneider S."/>
            <person name="Pukall R."/>
            <person name="Goeker M."/>
            <person name="Klenk H.P."/>
            <person name="Eisen J.A."/>
        </authorList>
    </citation>
    <scope>NUCLEOTIDE SEQUENCE [LARGE SCALE GENOMIC DNA]</scope>
    <source>
        <strain evidence="6">ATCC 49802 / DSM 20745 / S 6022</strain>
    </source>
</reference>
<dbReference type="Pfam" id="PF01546">
    <property type="entry name" value="Peptidase_M20"/>
    <property type="match status" value="1"/>
</dbReference>
<dbReference type="NCBIfam" id="NF005914">
    <property type="entry name" value="PRK07907.1"/>
    <property type="match status" value="1"/>
</dbReference>
<dbReference type="EMBL" id="CP001823">
    <property type="protein sequence ID" value="ACZ37527.1"/>
    <property type="molecule type" value="Genomic_DNA"/>
</dbReference>
<dbReference type="InterPro" id="IPR051458">
    <property type="entry name" value="Cyt/Met_Dipeptidase"/>
</dbReference>
<organism evidence="5 6">
    <name type="scientific">Sphaerobacter thermophilus (strain ATCC 49802 / DSM 20745 / KCCM 41009 / NCIMB 13125 / S 6022)</name>
    <dbReference type="NCBI Taxonomy" id="479434"/>
    <lineage>
        <taxon>Bacteria</taxon>
        <taxon>Pseudomonadati</taxon>
        <taxon>Thermomicrobiota</taxon>
        <taxon>Thermomicrobia</taxon>
        <taxon>Sphaerobacterales</taxon>
        <taxon>Sphaerobacterineae</taxon>
        <taxon>Sphaerobacteraceae</taxon>
        <taxon>Sphaerobacter</taxon>
    </lineage>
</organism>
<dbReference type="Pfam" id="PF07687">
    <property type="entry name" value="M20_dimer"/>
    <property type="match status" value="1"/>
</dbReference>
<dbReference type="SUPFAM" id="SSF53187">
    <property type="entry name" value="Zn-dependent exopeptidases"/>
    <property type="match status" value="1"/>
</dbReference>
<dbReference type="Gene3D" id="3.30.70.360">
    <property type="match status" value="1"/>
</dbReference>
<name>D1C5L1_SPHTD</name>
<dbReference type="FunCoup" id="D1C5L1">
    <property type="interactions" value="87"/>
</dbReference>
<dbReference type="Proteomes" id="UP000002027">
    <property type="component" value="Chromosome 1"/>
</dbReference>
<dbReference type="HOGENOM" id="CLU_029469_2_1_0"/>
<keyword evidence="6" id="KW-1185">Reference proteome</keyword>
<feature type="domain" description="Peptidase M20 dimerisation" evidence="4">
    <location>
        <begin position="198"/>
        <end position="355"/>
    </location>
</feature>
<dbReference type="AlphaFoldDB" id="D1C5L1"/>
<dbReference type="NCBIfam" id="NF006053">
    <property type="entry name" value="PRK08201.1"/>
    <property type="match status" value="1"/>
</dbReference>
<evidence type="ECO:0000256" key="2">
    <source>
        <dbReference type="ARBA" id="ARBA00022723"/>
    </source>
</evidence>
<dbReference type="eggNOG" id="COG0624">
    <property type="taxonomic scope" value="Bacteria"/>
</dbReference>
<dbReference type="InterPro" id="IPR011650">
    <property type="entry name" value="Peptidase_M20_dimer"/>
</dbReference>
<dbReference type="PANTHER" id="PTHR43270:SF12">
    <property type="entry name" value="SUCCINYL-DIAMINOPIMELATE DESUCCINYLASE"/>
    <property type="match status" value="1"/>
</dbReference>
<dbReference type="RefSeq" id="WP_012870576.1">
    <property type="nucleotide sequence ID" value="NC_013523.1"/>
</dbReference>
<gene>
    <name evidence="5" type="ordered locus">Sthe_0088</name>
</gene>
<sequence length="457" mass="50288">MSLAECDRYLEEREQEHLEAIQEFLRIPSVSALPEHQGDVRRAAEWLADYLRRIGVPQVELLPTERNPVVFGAWHVDDAQPTAMIYGHYDVQPPDPLDLWTSPPFEPQVREDKLYARGASDDKGNVMVALQGVEALVRTQGRPPINLKFFFEGEEEIGSPSLPAFMPNHREKLACDFIISADGGQPSLDQPGVTLTAKGIAACQVNVRTADTDLHSGMFGAAVPNAAQVTAHLAASFHTPDGRVAVEGFYDRVRELSEEERAELAAAQASAGPYWEKVGAPALWGEPGYSPGERVAARPTLDINGIWSGFQGEGVKTVTPAEGHFKITCRLVADQDPEEILTLIERHVEKHCPPWATATVERFPGSARPFGIRRDHPALKTAMEVLEQIFGKPPVIARQGGTIPVAEIFQRELGADMVFFAFGTPDGNVHAPNESMRLESMRRGRRAYCAYLTALAK</sequence>
<protein>
    <submittedName>
        <fullName evidence="5">Peptidase M20</fullName>
    </submittedName>
</protein>
<dbReference type="STRING" id="479434.Sthe_0088"/>
<dbReference type="NCBIfam" id="NF006579">
    <property type="entry name" value="PRK09104.1"/>
    <property type="match status" value="1"/>
</dbReference>
<evidence type="ECO:0000313" key="6">
    <source>
        <dbReference type="Proteomes" id="UP000002027"/>
    </source>
</evidence>
<dbReference type="GO" id="GO:0006508">
    <property type="term" value="P:proteolysis"/>
    <property type="evidence" value="ECO:0007669"/>
    <property type="project" value="UniProtKB-KW"/>
</dbReference>
<reference evidence="5 6" key="2">
    <citation type="journal article" date="2010" name="Stand. Genomic Sci.">
        <title>Complete genome sequence of Desulfohalobium retbaense type strain (HR(100)).</title>
        <authorList>
            <person name="Spring S."/>
            <person name="Nolan M."/>
            <person name="Lapidus A."/>
            <person name="Glavina Del Rio T."/>
            <person name="Copeland A."/>
            <person name="Tice H."/>
            <person name="Cheng J.F."/>
            <person name="Lucas S."/>
            <person name="Land M."/>
            <person name="Chen F."/>
            <person name="Bruce D."/>
            <person name="Goodwin L."/>
            <person name="Pitluck S."/>
            <person name="Ivanova N."/>
            <person name="Mavromatis K."/>
            <person name="Mikhailova N."/>
            <person name="Pati A."/>
            <person name="Chen A."/>
            <person name="Palaniappan K."/>
            <person name="Hauser L."/>
            <person name="Chang Y.J."/>
            <person name="Jeffries C.D."/>
            <person name="Munk C."/>
            <person name="Kiss H."/>
            <person name="Chain P."/>
            <person name="Han C."/>
            <person name="Brettin T."/>
            <person name="Detter J.C."/>
            <person name="Schuler E."/>
            <person name="Goker M."/>
            <person name="Rohde M."/>
            <person name="Bristow J."/>
            <person name="Eisen J.A."/>
            <person name="Markowitz V."/>
            <person name="Hugenholtz P."/>
            <person name="Kyrpides N.C."/>
            <person name="Klenk H.P."/>
        </authorList>
    </citation>
    <scope>NUCLEOTIDE SEQUENCE [LARGE SCALE GENOMIC DNA]</scope>
    <source>
        <strain evidence="6">ATCC 49802 / DSM 20745 / S 6022</strain>
    </source>
</reference>
<dbReference type="InParanoid" id="D1C5L1"/>